<dbReference type="InterPro" id="IPR020019">
    <property type="entry name" value="AcTrfase_PglD-like"/>
</dbReference>
<feature type="domain" description="PglD N-terminal" evidence="5">
    <location>
        <begin position="9"/>
        <end position="93"/>
    </location>
</feature>
<dbReference type="InterPro" id="IPR041561">
    <property type="entry name" value="PglD_N"/>
</dbReference>
<dbReference type="Gene3D" id="3.40.50.20">
    <property type="match status" value="1"/>
</dbReference>
<feature type="binding site" evidence="4">
    <location>
        <position position="81"/>
    </location>
    <ligand>
        <name>substrate</name>
    </ligand>
</feature>
<reference evidence="6" key="1">
    <citation type="journal article" date="2014" name="Int. J. Syst. Evol. Microbiol.">
        <title>Complete genome sequence of Corynebacterium casei LMG S-19264T (=DSM 44701T), isolated from a smear-ripened cheese.</title>
        <authorList>
            <consortium name="US DOE Joint Genome Institute (JGI-PGF)"/>
            <person name="Walter F."/>
            <person name="Albersmeier A."/>
            <person name="Kalinowski J."/>
            <person name="Ruckert C."/>
        </authorList>
    </citation>
    <scope>NUCLEOTIDE SEQUENCE</scope>
    <source>
        <strain evidence="6">CGMCC 1.10749</strain>
    </source>
</reference>
<proteinExistence type="predicted"/>
<gene>
    <name evidence="6" type="ORF">GCM10011314_24200</name>
</gene>
<dbReference type="PROSITE" id="PS00101">
    <property type="entry name" value="HEXAPEP_TRANSFERASES"/>
    <property type="match status" value="1"/>
</dbReference>
<protein>
    <submittedName>
        <fullName evidence="6">Acetyltransferase</fullName>
    </submittedName>
</protein>
<comment type="caution">
    <text evidence="6">The sequence shown here is derived from an EMBL/GenBank/DDBJ whole genome shotgun (WGS) entry which is preliminary data.</text>
</comment>
<evidence type="ECO:0000313" key="7">
    <source>
        <dbReference type="Proteomes" id="UP000628079"/>
    </source>
</evidence>
<dbReference type="CDD" id="cd03360">
    <property type="entry name" value="LbH_AT_putative"/>
    <property type="match status" value="1"/>
</dbReference>
<dbReference type="NCBIfam" id="TIGR03570">
    <property type="entry name" value="NeuD_NnaD"/>
    <property type="match status" value="1"/>
</dbReference>
<evidence type="ECO:0000256" key="3">
    <source>
        <dbReference type="PIRSR" id="PIRSR620019-1"/>
    </source>
</evidence>
<name>A0A8H9KSX1_9MICO</name>
<feature type="site" description="Increases basicity of active site His" evidence="3">
    <location>
        <position position="151"/>
    </location>
</feature>
<dbReference type="InterPro" id="IPR050179">
    <property type="entry name" value="Trans_hexapeptide_repeat"/>
</dbReference>
<evidence type="ECO:0000256" key="1">
    <source>
        <dbReference type="ARBA" id="ARBA00022679"/>
    </source>
</evidence>
<reference evidence="6" key="2">
    <citation type="submission" date="2020-09" db="EMBL/GenBank/DDBJ databases">
        <authorList>
            <person name="Sun Q."/>
            <person name="Zhou Y."/>
        </authorList>
    </citation>
    <scope>NUCLEOTIDE SEQUENCE</scope>
    <source>
        <strain evidence="6">CGMCC 1.10749</strain>
    </source>
</reference>
<dbReference type="EMBL" id="BMEA01000002">
    <property type="protein sequence ID" value="GGB83723.1"/>
    <property type="molecule type" value="Genomic_DNA"/>
</dbReference>
<keyword evidence="2" id="KW-0677">Repeat</keyword>
<organism evidence="6 7">
    <name type="scientific">Knoellia flava</name>
    <dbReference type="NCBI Taxonomy" id="913969"/>
    <lineage>
        <taxon>Bacteria</taxon>
        <taxon>Bacillati</taxon>
        <taxon>Actinomycetota</taxon>
        <taxon>Actinomycetes</taxon>
        <taxon>Micrococcales</taxon>
        <taxon>Intrasporangiaceae</taxon>
        <taxon>Knoellia</taxon>
    </lineage>
</organism>
<evidence type="ECO:0000256" key="2">
    <source>
        <dbReference type="ARBA" id="ARBA00022737"/>
    </source>
</evidence>
<dbReference type="SUPFAM" id="SSF51161">
    <property type="entry name" value="Trimeric LpxA-like enzymes"/>
    <property type="match status" value="1"/>
</dbReference>
<dbReference type="InterPro" id="IPR011004">
    <property type="entry name" value="Trimer_LpxA-like_sf"/>
</dbReference>
<sequence length="224" mass="22633">MGAGTTTEIVVVGGGGFGREVVAMIQELSARGAGVTVTGVVDDSPSRENRERLYRLGVPLLGPIDRVSSLGTELNIVVGVGSACSRRQLVAKLTDLVPGVRFPALIHPTAWVGPDVTLEEGAIICAGARLSTQITVGRHVQIDQNATIGHDVTLGDYARVNPQGCVSGAVNIGSGATVGASATVLQGLSIGSDSIVGAGSVVTHDIGPGVSAYGVPARVHQLAV</sequence>
<feature type="active site" description="Proton acceptor" evidence="3">
    <location>
        <position position="150"/>
    </location>
</feature>
<dbReference type="Proteomes" id="UP000628079">
    <property type="component" value="Unassembled WGS sequence"/>
</dbReference>
<dbReference type="Gene3D" id="2.160.10.10">
    <property type="entry name" value="Hexapeptide repeat proteins"/>
    <property type="match status" value="1"/>
</dbReference>
<dbReference type="PANTHER" id="PTHR43300">
    <property type="entry name" value="ACETYLTRANSFERASE"/>
    <property type="match status" value="1"/>
</dbReference>
<dbReference type="Pfam" id="PF17836">
    <property type="entry name" value="PglD_N"/>
    <property type="match status" value="1"/>
</dbReference>
<dbReference type="InterPro" id="IPR018357">
    <property type="entry name" value="Hexapep_transf_CS"/>
</dbReference>
<evidence type="ECO:0000256" key="4">
    <source>
        <dbReference type="PIRSR" id="PIRSR620019-2"/>
    </source>
</evidence>
<dbReference type="PANTHER" id="PTHR43300:SF7">
    <property type="entry name" value="UDP-N-ACETYLBACILLOSAMINE N-ACETYLTRANSFERASE"/>
    <property type="match status" value="1"/>
</dbReference>
<dbReference type="RefSeq" id="WP_035946741.1">
    <property type="nucleotide sequence ID" value="NZ_BMEA01000002.1"/>
</dbReference>
<accession>A0A8H9KSX1</accession>
<dbReference type="AlphaFoldDB" id="A0A8H9KSX1"/>
<evidence type="ECO:0000313" key="6">
    <source>
        <dbReference type="EMBL" id="GGB83723.1"/>
    </source>
</evidence>
<evidence type="ECO:0000259" key="5">
    <source>
        <dbReference type="Pfam" id="PF17836"/>
    </source>
</evidence>
<keyword evidence="1 6" id="KW-0808">Transferase</keyword>
<dbReference type="GO" id="GO:0016740">
    <property type="term" value="F:transferase activity"/>
    <property type="evidence" value="ECO:0007669"/>
    <property type="project" value="UniProtKB-KW"/>
</dbReference>